<evidence type="ECO:0000256" key="4">
    <source>
        <dbReference type="ARBA" id="ARBA00022970"/>
    </source>
</evidence>
<accession>A0A505DC94</accession>
<dbReference type="AlphaFoldDB" id="A0A505DC94"/>
<name>A0A505DC94_9ACTN</name>
<proteinExistence type="inferred from homology"/>
<evidence type="ECO:0000313" key="7">
    <source>
        <dbReference type="EMBL" id="TPQ16906.1"/>
    </source>
</evidence>
<dbReference type="Pfam" id="PF13458">
    <property type="entry name" value="Peripla_BP_6"/>
    <property type="match status" value="1"/>
</dbReference>
<organism evidence="7 8">
    <name type="scientific">Streptomyces sporangiiformans</name>
    <dbReference type="NCBI Taxonomy" id="2315329"/>
    <lineage>
        <taxon>Bacteria</taxon>
        <taxon>Bacillati</taxon>
        <taxon>Actinomycetota</taxon>
        <taxon>Actinomycetes</taxon>
        <taxon>Kitasatosporales</taxon>
        <taxon>Streptomycetaceae</taxon>
        <taxon>Streptomyces</taxon>
    </lineage>
</organism>
<evidence type="ECO:0000256" key="5">
    <source>
        <dbReference type="SAM" id="SignalP"/>
    </source>
</evidence>
<dbReference type="PANTHER" id="PTHR47235">
    <property type="entry name" value="BLR6548 PROTEIN"/>
    <property type="match status" value="1"/>
</dbReference>
<comment type="similarity">
    <text evidence="1">Belongs to the leucine-binding protein family.</text>
</comment>
<dbReference type="SUPFAM" id="SSF53822">
    <property type="entry name" value="Periplasmic binding protein-like I"/>
    <property type="match status" value="1"/>
</dbReference>
<dbReference type="RefSeq" id="WP_119105336.1">
    <property type="nucleotide sequence ID" value="NZ_QXMJ01000318.1"/>
</dbReference>
<keyword evidence="8" id="KW-1185">Reference proteome</keyword>
<dbReference type="InterPro" id="IPR028081">
    <property type="entry name" value="Leu-bd"/>
</dbReference>
<keyword evidence="3 5" id="KW-0732">Signal</keyword>
<keyword evidence="4" id="KW-0029">Amino-acid transport</keyword>
<comment type="caution">
    <text evidence="7">The sequence shown here is derived from an EMBL/GenBank/DDBJ whole genome shotgun (WGS) entry which is preliminary data.</text>
</comment>
<feature type="domain" description="Leucine-binding protein" evidence="6">
    <location>
        <begin position="42"/>
        <end position="371"/>
    </location>
</feature>
<dbReference type="PANTHER" id="PTHR47235:SF1">
    <property type="entry name" value="BLR6548 PROTEIN"/>
    <property type="match status" value="1"/>
</dbReference>
<dbReference type="InterPro" id="IPR028082">
    <property type="entry name" value="Peripla_BP_I"/>
</dbReference>
<protein>
    <submittedName>
        <fullName evidence="7">ABC transporter substrate-binding protein</fullName>
    </submittedName>
</protein>
<dbReference type="Proteomes" id="UP000317378">
    <property type="component" value="Unassembled WGS sequence"/>
</dbReference>
<dbReference type="EMBL" id="VCHX02000318">
    <property type="protein sequence ID" value="TPQ16906.1"/>
    <property type="molecule type" value="Genomic_DNA"/>
</dbReference>
<dbReference type="OrthoDB" id="26870at2"/>
<evidence type="ECO:0000256" key="3">
    <source>
        <dbReference type="ARBA" id="ARBA00022729"/>
    </source>
</evidence>
<dbReference type="InterPro" id="IPR000709">
    <property type="entry name" value="Leu_Ile_Val-bd"/>
</dbReference>
<sequence length="413" mass="42555">MHKSRTVGLAAAALAFTLAVAGCSTKAETAGTAAAPGVSDSTIKLGVLMDLSGPFAGTGKTILDASNVAVKEINAAGGVCDRKLALVTRDHGYDPQKAVAAYDEMDPQVLGYLNILGSPVVTALRDKIEAKDELAGLTTFASTLLGDEHLIVLGATYDIQTINGLDWLVRKGELRSGDSVGHIYLQGEIGENSLRGSKFAAGKLGLKIVGQQIEPTATDLTSQVNALKSAKVKAIVVDSTPKQAASVAAVAQAAGMEVPIMGGVSTFATSLLRTSAAPALTEHYTRLSGLGALGADNAAARKLAAAWRSQYGKAPEASSGVVHAYAMTKLYAEILGKSCEDLTRPGVLKARSAVTDFKLPGLLPPQDFSDPAEPSSREAQVLGVDKGVFAGVEALGDFFASDLAKEYKVPSAG</sequence>
<keyword evidence="2" id="KW-0813">Transport</keyword>
<dbReference type="Gene3D" id="3.40.50.2300">
    <property type="match status" value="2"/>
</dbReference>
<reference evidence="7 8" key="1">
    <citation type="submission" date="2019-06" db="EMBL/GenBank/DDBJ databases">
        <title>Streptomyces sporangiiformans sp. nov., a novel actinomycete isolated from soil in Mount Song.</title>
        <authorList>
            <person name="Han L."/>
        </authorList>
    </citation>
    <scope>NUCLEOTIDE SEQUENCE [LARGE SCALE GENOMIC DNA]</scope>
    <source>
        <strain evidence="7 8">NEAU-SSA 1</strain>
    </source>
</reference>
<feature type="chain" id="PRO_5039421602" evidence="5">
    <location>
        <begin position="22"/>
        <end position="413"/>
    </location>
</feature>
<evidence type="ECO:0000256" key="2">
    <source>
        <dbReference type="ARBA" id="ARBA00022448"/>
    </source>
</evidence>
<dbReference type="GO" id="GO:0006865">
    <property type="term" value="P:amino acid transport"/>
    <property type="evidence" value="ECO:0007669"/>
    <property type="project" value="UniProtKB-KW"/>
</dbReference>
<feature type="signal peptide" evidence="5">
    <location>
        <begin position="1"/>
        <end position="21"/>
    </location>
</feature>
<dbReference type="PRINTS" id="PR00337">
    <property type="entry name" value="LEUILEVALBP"/>
</dbReference>
<evidence type="ECO:0000259" key="6">
    <source>
        <dbReference type="Pfam" id="PF13458"/>
    </source>
</evidence>
<gene>
    <name evidence="7" type="ORF">FGD71_039225</name>
</gene>
<evidence type="ECO:0000256" key="1">
    <source>
        <dbReference type="ARBA" id="ARBA00010062"/>
    </source>
</evidence>
<evidence type="ECO:0000313" key="8">
    <source>
        <dbReference type="Proteomes" id="UP000317378"/>
    </source>
</evidence>
<dbReference type="PROSITE" id="PS51257">
    <property type="entry name" value="PROKAR_LIPOPROTEIN"/>
    <property type="match status" value="1"/>
</dbReference>